<evidence type="ECO:0000259" key="2">
    <source>
        <dbReference type="Pfam" id="PF18120"/>
    </source>
</evidence>
<reference evidence="3 4" key="1">
    <citation type="submission" date="2020-08" db="EMBL/GenBank/DDBJ databases">
        <title>A Genomic Blueprint of the Chicken Gut Microbiome.</title>
        <authorList>
            <person name="Gilroy R."/>
            <person name="Ravi A."/>
            <person name="Getino M."/>
            <person name="Pursley I."/>
            <person name="Horton D.L."/>
            <person name="Alikhan N.-F."/>
            <person name="Baker D."/>
            <person name="Gharbi K."/>
            <person name="Hall N."/>
            <person name="Watson M."/>
            <person name="Adriaenssens E.M."/>
            <person name="Foster-Nyarko E."/>
            <person name="Jarju S."/>
            <person name="Secka A."/>
            <person name="Antonio M."/>
            <person name="Oren A."/>
            <person name="Chaudhuri R."/>
            <person name="La Ragione R.M."/>
            <person name="Hildebrand F."/>
            <person name="Pallen M.J."/>
        </authorList>
    </citation>
    <scope>NUCLEOTIDE SEQUENCE [LARGE SCALE GENOMIC DNA]</scope>
    <source>
        <strain evidence="3 4">Sa3CUN1</strain>
    </source>
</reference>
<name>A0ABR8Q2X0_9CLOT</name>
<dbReference type="Pfam" id="PF01301">
    <property type="entry name" value="Glyco_hydro_35"/>
    <property type="match status" value="1"/>
</dbReference>
<sequence length="517" mass="59203">METSNLNLPEIKNIDGIDTLFVHNKPFIALGGEIHNSNASNIRYMEENLWPNLNDLNLNTVLIPVYWECIEENEGIYDFSLVDNIIKNARLNNIHLIFLWFGLWKNAESMYIPSWMKRDSKKYFRAKKKNGESLNTISPFCSEAIKKDALAFKNLMAHIRDIDSVENTVIMMQIENEIGLLNTDRDYCDQANLAFNENVPKEIKENFALDGTWQEVFGEDAAESFMAYAFATAIEYISSYGKEEYDIPYYVNAWLKQFPWFAGSYPSGGPVLETHKIWRICTPSIIAFAPDIYVPYVPYVMDEYSYPGNPLIVPEVRKDAVTASYALYAIGQCNALCYSLFAVEEYSMDPAKVSKPPLAVMQALNIDPTAFDIEGCKPYISKVYSVIKEITPLYLKYRGTSKLKAFVKKSEYDHGVLLKFSKYDIKVTYAPRQPFKPLGSGIIIEVSDDCFYIIGMMCSIQIINKASENLKTDIIKLEEGEFIDGVWTPIRILNGDEKMMINLGDITECRYLELFKY</sequence>
<dbReference type="RefSeq" id="WP_191749510.1">
    <property type="nucleotide sequence ID" value="NZ_JACSQZ010000016.1"/>
</dbReference>
<comment type="caution">
    <text evidence="3">The sequence shown here is derived from an EMBL/GenBank/DDBJ whole genome shotgun (WGS) entry which is preliminary data.</text>
</comment>
<dbReference type="Proteomes" id="UP000640335">
    <property type="component" value="Unassembled WGS sequence"/>
</dbReference>
<dbReference type="EMBL" id="JACSQZ010000016">
    <property type="protein sequence ID" value="MBD7914744.1"/>
    <property type="molecule type" value="Genomic_DNA"/>
</dbReference>
<dbReference type="InterPro" id="IPR040719">
    <property type="entry name" value="DUF5597"/>
</dbReference>
<gene>
    <name evidence="3" type="ORF">H9660_06260</name>
</gene>
<feature type="domain" description="Glycoside hydrolase 35 catalytic" evidence="1">
    <location>
        <begin position="20"/>
        <end position="224"/>
    </location>
</feature>
<protein>
    <submittedName>
        <fullName evidence="3">DUF5597 domain-containing protein</fullName>
    </submittedName>
</protein>
<dbReference type="Gene3D" id="2.60.220.20">
    <property type="entry name" value="putative beta-Galactosidase from caulobacter crescentus"/>
    <property type="match status" value="1"/>
</dbReference>
<evidence type="ECO:0000313" key="3">
    <source>
        <dbReference type="EMBL" id="MBD7914744.1"/>
    </source>
</evidence>
<keyword evidence="4" id="KW-1185">Reference proteome</keyword>
<feature type="domain" description="DUF5597" evidence="2">
    <location>
        <begin position="381"/>
        <end position="498"/>
    </location>
</feature>
<dbReference type="InterPro" id="IPR017853">
    <property type="entry name" value="GH"/>
</dbReference>
<accession>A0ABR8Q2X0</accession>
<organism evidence="3 4">
    <name type="scientific">Clostridium gallinarum</name>
    <dbReference type="NCBI Taxonomy" id="2762246"/>
    <lineage>
        <taxon>Bacteria</taxon>
        <taxon>Bacillati</taxon>
        <taxon>Bacillota</taxon>
        <taxon>Clostridia</taxon>
        <taxon>Eubacteriales</taxon>
        <taxon>Clostridiaceae</taxon>
        <taxon>Clostridium</taxon>
    </lineage>
</organism>
<evidence type="ECO:0000259" key="1">
    <source>
        <dbReference type="Pfam" id="PF01301"/>
    </source>
</evidence>
<dbReference type="Pfam" id="PF18120">
    <property type="entry name" value="DUF5597"/>
    <property type="match status" value="1"/>
</dbReference>
<proteinExistence type="predicted"/>
<dbReference type="Gene3D" id="3.20.20.80">
    <property type="entry name" value="Glycosidases"/>
    <property type="match status" value="1"/>
</dbReference>
<evidence type="ECO:0000313" key="4">
    <source>
        <dbReference type="Proteomes" id="UP000640335"/>
    </source>
</evidence>
<dbReference type="SUPFAM" id="SSF51445">
    <property type="entry name" value="(Trans)glycosidases"/>
    <property type="match status" value="1"/>
</dbReference>
<dbReference type="InterPro" id="IPR031330">
    <property type="entry name" value="Gly_Hdrlase_35_cat"/>
</dbReference>